<organism evidence="3 4">
    <name type="scientific">Agrocybe chaxingu</name>
    <dbReference type="NCBI Taxonomy" id="84603"/>
    <lineage>
        <taxon>Eukaryota</taxon>
        <taxon>Fungi</taxon>
        <taxon>Dikarya</taxon>
        <taxon>Basidiomycota</taxon>
        <taxon>Agaricomycotina</taxon>
        <taxon>Agaricomycetes</taxon>
        <taxon>Agaricomycetidae</taxon>
        <taxon>Agaricales</taxon>
        <taxon>Agaricineae</taxon>
        <taxon>Strophariaceae</taxon>
        <taxon>Agrocybe</taxon>
    </lineage>
</organism>
<evidence type="ECO:0000313" key="4">
    <source>
        <dbReference type="Proteomes" id="UP001148786"/>
    </source>
</evidence>
<feature type="chain" id="PRO_5040736430" evidence="2">
    <location>
        <begin position="21"/>
        <end position="136"/>
    </location>
</feature>
<evidence type="ECO:0000256" key="2">
    <source>
        <dbReference type="SAM" id="SignalP"/>
    </source>
</evidence>
<feature type="signal peptide" evidence="2">
    <location>
        <begin position="1"/>
        <end position="20"/>
    </location>
</feature>
<dbReference type="OrthoDB" id="2153847at2759"/>
<name>A0A9W8MSD3_9AGAR</name>
<reference evidence="3" key="1">
    <citation type="submission" date="2022-07" db="EMBL/GenBank/DDBJ databases">
        <title>Genome Sequence of Agrocybe chaxingu.</title>
        <authorList>
            <person name="Buettner E."/>
        </authorList>
    </citation>
    <scope>NUCLEOTIDE SEQUENCE</scope>
    <source>
        <strain evidence="3">MP-N11</strain>
    </source>
</reference>
<dbReference type="Proteomes" id="UP001148786">
    <property type="component" value="Unassembled WGS sequence"/>
</dbReference>
<keyword evidence="2" id="KW-0732">Signal</keyword>
<dbReference type="AlphaFoldDB" id="A0A9W8MSD3"/>
<protein>
    <submittedName>
        <fullName evidence="3">Uncharacterized protein</fullName>
    </submittedName>
</protein>
<dbReference type="EMBL" id="JANKHO010001780">
    <property type="protein sequence ID" value="KAJ3498758.1"/>
    <property type="molecule type" value="Genomic_DNA"/>
</dbReference>
<gene>
    <name evidence="3" type="ORF">NLJ89_g10179</name>
</gene>
<evidence type="ECO:0000256" key="1">
    <source>
        <dbReference type="SAM" id="MobiDB-lite"/>
    </source>
</evidence>
<sequence length="136" mass="13941">MFNKLTSFLTLACVLSTILAAPFPQGTTTTSNENFQPFTGNLGGDVAPSVIRGDDGFTVQGKGTFTDLASALAASCDVLKAQCTNTANSVAGRASGLTLEQCDQQDAQCRAAIAGVSDPDASPPLIEDAAKNNNPK</sequence>
<evidence type="ECO:0000313" key="3">
    <source>
        <dbReference type="EMBL" id="KAJ3498758.1"/>
    </source>
</evidence>
<proteinExistence type="predicted"/>
<feature type="region of interest" description="Disordered" evidence="1">
    <location>
        <begin position="116"/>
        <end position="136"/>
    </location>
</feature>
<accession>A0A9W8MSD3</accession>
<keyword evidence="4" id="KW-1185">Reference proteome</keyword>
<comment type="caution">
    <text evidence="3">The sequence shown here is derived from an EMBL/GenBank/DDBJ whole genome shotgun (WGS) entry which is preliminary data.</text>
</comment>